<organism evidence="1 2">
    <name type="scientific">Paramuricea clavata</name>
    <name type="common">Red gorgonian</name>
    <name type="synonym">Violescent sea-whip</name>
    <dbReference type="NCBI Taxonomy" id="317549"/>
    <lineage>
        <taxon>Eukaryota</taxon>
        <taxon>Metazoa</taxon>
        <taxon>Cnidaria</taxon>
        <taxon>Anthozoa</taxon>
        <taxon>Octocorallia</taxon>
        <taxon>Malacalcyonacea</taxon>
        <taxon>Plexauridae</taxon>
        <taxon>Paramuricea</taxon>
    </lineage>
</organism>
<dbReference type="PANTHER" id="PTHR10742:SF313">
    <property type="entry name" value="AMINE OXIDASE"/>
    <property type="match status" value="1"/>
</dbReference>
<comment type="caution">
    <text evidence="1">The sequence shown here is derived from an EMBL/GenBank/DDBJ whole genome shotgun (WGS) entry which is preliminary data.</text>
</comment>
<dbReference type="EMBL" id="CACRXK020007430">
    <property type="protein sequence ID" value="CAB4012222.1"/>
    <property type="molecule type" value="Genomic_DNA"/>
</dbReference>
<dbReference type="PANTHER" id="PTHR10742">
    <property type="entry name" value="FLAVIN MONOAMINE OXIDASE"/>
    <property type="match status" value="1"/>
</dbReference>
<dbReference type="Gene3D" id="3.50.50.60">
    <property type="entry name" value="FAD/NAD(P)-binding domain"/>
    <property type="match status" value="1"/>
</dbReference>
<dbReference type="InterPro" id="IPR002937">
    <property type="entry name" value="Amino_oxidase"/>
</dbReference>
<dbReference type="InterPro" id="IPR036188">
    <property type="entry name" value="FAD/NAD-bd_sf"/>
</dbReference>
<sequence>MAETFKDQVLGNHLVKQISWDKEVTVEVVVGMETKIFKADFVLVTFSIGVLREQLESMFNPALPPPFQQLLGKIEMANYLKIFMKFSERFWPPQYDYIFYASKDPKDRGFYPVWQNLPGSQTNIPENDKILLVTVTGKKAQELREDRERIATELVPVLKKVFVNFIKPLEKEPVLVGIELKNWELDPLFRGAYSNTVIGITSLHFNTLLQPVGGKLFFAGEGLSELYYGFLHGAYLTGEEQAKKIIGVIQYQKSLKPKAIQKIGLNYALRKSIGKPGNGTKY</sequence>
<protein>
    <submittedName>
        <fullName evidence="1">Polyamine oxidase-like</fullName>
    </submittedName>
</protein>
<dbReference type="AlphaFoldDB" id="A0A7D9EJS6"/>
<gene>
    <name evidence="1" type="ORF">PACLA_8A005470</name>
</gene>
<dbReference type="Pfam" id="PF01593">
    <property type="entry name" value="Amino_oxidase"/>
    <property type="match status" value="1"/>
</dbReference>
<evidence type="ECO:0000313" key="2">
    <source>
        <dbReference type="Proteomes" id="UP001152795"/>
    </source>
</evidence>
<accession>A0A7D9EJS6</accession>
<dbReference type="OrthoDB" id="5046242at2759"/>
<keyword evidence="2" id="KW-1185">Reference proteome</keyword>
<dbReference type="SUPFAM" id="SSF51905">
    <property type="entry name" value="FAD/NAD(P)-binding domain"/>
    <property type="match status" value="1"/>
</dbReference>
<dbReference type="InterPro" id="IPR050281">
    <property type="entry name" value="Flavin_monoamine_oxidase"/>
</dbReference>
<dbReference type="GO" id="GO:0016491">
    <property type="term" value="F:oxidoreductase activity"/>
    <property type="evidence" value="ECO:0007669"/>
    <property type="project" value="InterPro"/>
</dbReference>
<evidence type="ECO:0000313" key="1">
    <source>
        <dbReference type="EMBL" id="CAB4012222.1"/>
    </source>
</evidence>
<proteinExistence type="predicted"/>
<dbReference type="Proteomes" id="UP001152795">
    <property type="component" value="Unassembled WGS sequence"/>
</dbReference>
<reference evidence="1" key="1">
    <citation type="submission" date="2020-04" db="EMBL/GenBank/DDBJ databases">
        <authorList>
            <person name="Alioto T."/>
            <person name="Alioto T."/>
            <person name="Gomez Garrido J."/>
        </authorList>
    </citation>
    <scope>NUCLEOTIDE SEQUENCE</scope>
    <source>
        <strain evidence="1">A484AB</strain>
    </source>
</reference>
<dbReference type="SUPFAM" id="SSF54373">
    <property type="entry name" value="FAD-linked reductases, C-terminal domain"/>
    <property type="match status" value="1"/>
</dbReference>
<name>A0A7D9EJS6_PARCT</name>
<dbReference type="GO" id="GO:0006598">
    <property type="term" value="P:polyamine catabolic process"/>
    <property type="evidence" value="ECO:0007669"/>
    <property type="project" value="TreeGrafter"/>
</dbReference>